<accession>A0ABN1Q4C3</accession>
<feature type="domain" description="CBS" evidence="3">
    <location>
        <begin position="9"/>
        <end position="66"/>
    </location>
</feature>
<feature type="domain" description="CBS" evidence="3">
    <location>
        <begin position="168"/>
        <end position="225"/>
    </location>
</feature>
<dbReference type="Pfam" id="PF00571">
    <property type="entry name" value="CBS"/>
    <property type="match status" value="4"/>
</dbReference>
<organism evidence="4 5">
    <name type="scientific">Pseudonocardia zijingensis</name>
    <dbReference type="NCBI Taxonomy" id="153376"/>
    <lineage>
        <taxon>Bacteria</taxon>
        <taxon>Bacillati</taxon>
        <taxon>Actinomycetota</taxon>
        <taxon>Actinomycetes</taxon>
        <taxon>Pseudonocardiales</taxon>
        <taxon>Pseudonocardiaceae</taxon>
        <taxon>Pseudonocardia</taxon>
    </lineage>
</organism>
<dbReference type="Proteomes" id="UP001499967">
    <property type="component" value="Unassembled WGS sequence"/>
</dbReference>
<keyword evidence="5" id="KW-1185">Reference proteome</keyword>
<dbReference type="SMART" id="SM00116">
    <property type="entry name" value="CBS"/>
    <property type="match status" value="4"/>
</dbReference>
<dbReference type="PROSITE" id="PS51371">
    <property type="entry name" value="CBS"/>
    <property type="match status" value="4"/>
</dbReference>
<proteinExistence type="predicted"/>
<dbReference type="RefSeq" id="WP_343941949.1">
    <property type="nucleotide sequence ID" value="NZ_BAAAHP010000079.1"/>
</dbReference>
<dbReference type="Gene3D" id="3.10.580.10">
    <property type="entry name" value="CBS-domain"/>
    <property type="match status" value="2"/>
</dbReference>
<dbReference type="EMBL" id="BAAAHP010000079">
    <property type="protein sequence ID" value="GAA0936862.1"/>
    <property type="molecule type" value="Genomic_DNA"/>
</dbReference>
<dbReference type="InterPro" id="IPR051257">
    <property type="entry name" value="Diverse_CBS-Domain"/>
</dbReference>
<evidence type="ECO:0000256" key="2">
    <source>
        <dbReference type="PROSITE-ProRule" id="PRU00703"/>
    </source>
</evidence>
<evidence type="ECO:0000313" key="5">
    <source>
        <dbReference type="Proteomes" id="UP001499967"/>
    </source>
</evidence>
<dbReference type="SUPFAM" id="SSF54631">
    <property type="entry name" value="CBS-domain pair"/>
    <property type="match status" value="2"/>
</dbReference>
<dbReference type="PANTHER" id="PTHR43080">
    <property type="entry name" value="CBS DOMAIN-CONTAINING PROTEIN CBSX3, MITOCHONDRIAL"/>
    <property type="match status" value="1"/>
</dbReference>
<dbReference type="PANTHER" id="PTHR43080:SF2">
    <property type="entry name" value="CBS DOMAIN-CONTAINING PROTEIN"/>
    <property type="match status" value="1"/>
</dbReference>
<evidence type="ECO:0000259" key="3">
    <source>
        <dbReference type="PROSITE" id="PS51371"/>
    </source>
</evidence>
<protein>
    <recommendedName>
        <fullName evidence="3">CBS domain-containing protein</fullName>
    </recommendedName>
</protein>
<name>A0ABN1Q4C3_9PSEU</name>
<evidence type="ECO:0000313" key="4">
    <source>
        <dbReference type="EMBL" id="GAA0936862.1"/>
    </source>
</evidence>
<feature type="domain" description="CBS" evidence="3">
    <location>
        <begin position="73"/>
        <end position="129"/>
    </location>
</feature>
<feature type="domain" description="CBS" evidence="3">
    <location>
        <begin position="233"/>
        <end position="279"/>
    </location>
</feature>
<evidence type="ECO:0000256" key="1">
    <source>
        <dbReference type="ARBA" id="ARBA00023122"/>
    </source>
</evidence>
<sequence length="279" mass="30096">MALRARDVMTTRVVTVGPDDPVSVAVHKMTELRYSALPVIDRRFRLVGMISLIDVLRHREDGGSDSTRVSAVMNPDVLSVPPRASLSLLAHRLRSYGELRVMPVVDGSTLVGVVTRSDLLRVRTRPGPLGRLIERVKGGDDLDRLAAPPPGRRRGATLPATSPVREAMTTEVVTARAFELIDVVAERLVEGRHKSLPVVDDQHRLTGLVSEADILGKEPLSGRSSGRTVGSVMTKDVVTLSPDDSIGSARLLVAEHGLRMVPVVEGGRLVGVLSRSDLV</sequence>
<gene>
    <name evidence="4" type="ORF">GCM10009559_29600</name>
</gene>
<comment type="caution">
    <text evidence="4">The sequence shown here is derived from an EMBL/GenBank/DDBJ whole genome shotgun (WGS) entry which is preliminary data.</text>
</comment>
<reference evidence="4 5" key="1">
    <citation type="journal article" date="2019" name="Int. J. Syst. Evol. Microbiol.">
        <title>The Global Catalogue of Microorganisms (GCM) 10K type strain sequencing project: providing services to taxonomists for standard genome sequencing and annotation.</title>
        <authorList>
            <consortium name="The Broad Institute Genomics Platform"/>
            <consortium name="The Broad Institute Genome Sequencing Center for Infectious Disease"/>
            <person name="Wu L."/>
            <person name="Ma J."/>
        </authorList>
    </citation>
    <scope>NUCLEOTIDE SEQUENCE [LARGE SCALE GENOMIC DNA]</scope>
    <source>
        <strain evidence="4 5">JCM 11117</strain>
    </source>
</reference>
<dbReference type="InterPro" id="IPR000644">
    <property type="entry name" value="CBS_dom"/>
</dbReference>
<keyword evidence="1 2" id="KW-0129">CBS domain</keyword>
<dbReference type="InterPro" id="IPR046342">
    <property type="entry name" value="CBS_dom_sf"/>
</dbReference>